<evidence type="ECO:0000313" key="3">
    <source>
        <dbReference type="EMBL" id="QJD95744.1"/>
    </source>
</evidence>
<dbReference type="SUPFAM" id="SSF55961">
    <property type="entry name" value="Bet v1-like"/>
    <property type="match status" value="1"/>
</dbReference>
<dbReference type="RefSeq" id="WP_169606751.1">
    <property type="nucleotide sequence ID" value="NZ_CP051682.1"/>
</dbReference>
<reference evidence="3 4" key="1">
    <citation type="submission" date="2020-04" db="EMBL/GenBank/DDBJ databases">
        <title>Genome sequencing of novel species.</title>
        <authorList>
            <person name="Heo J."/>
            <person name="Kim S.-J."/>
            <person name="Kim J.-S."/>
            <person name="Hong S.-B."/>
            <person name="Kwon S.-W."/>
        </authorList>
    </citation>
    <scope>NUCLEOTIDE SEQUENCE [LARGE SCALE GENOMIC DNA]</scope>
    <source>
        <strain evidence="3 4">F39-2</strain>
    </source>
</reference>
<keyword evidence="4" id="KW-1185">Reference proteome</keyword>
<comment type="similarity">
    <text evidence="1">Belongs to the AHA1 family.</text>
</comment>
<dbReference type="InterPro" id="IPR013538">
    <property type="entry name" value="ASHA1/2-like_C"/>
</dbReference>
<dbReference type="KEGG" id="mrob:HH214_07600"/>
<gene>
    <name evidence="3" type="ORF">HH214_07600</name>
</gene>
<dbReference type="Proteomes" id="UP000503278">
    <property type="component" value="Chromosome"/>
</dbReference>
<dbReference type="InterPro" id="IPR023393">
    <property type="entry name" value="START-like_dom_sf"/>
</dbReference>
<feature type="domain" description="Activator of Hsp90 ATPase homologue 1/2-like C-terminal" evidence="2">
    <location>
        <begin position="23"/>
        <end position="161"/>
    </location>
</feature>
<dbReference type="AlphaFoldDB" id="A0A7L5E299"/>
<evidence type="ECO:0000259" key="2">
    <source>
        <dbReference type="Pfam" id="PF08327"/>
    </source>
</evidence>
<organism evidence="3 4">
    <name type="scientific">Mucilaginibacter robiniae</name>
    <dbReference type="NCBI Taxonomy" id="2728022"/>
    <lineage>
        <taxon>Bacteria</taxon>
        <taxon>Pseudomonadati</taxon>
        <taxon>Bacteroidota</taxon>
        <taxon>Sphingobacteriia</taxon>
        <taxon>Sphingobacteriales</taxon>
        <taxon>Sphingobacteriaceae</taxon>
        <taxon>Mucilaginibacter</taxon>
    </lineage>
</organism>
<evidence type="ECO:0000313" key="4">
    <source>
        <dbReference type="Proteomes" id="UP000503278"/>
    </source>
</evidence>
<dbReference type="Gene3D" id="3.30.530.20">
    <property type="match status" value="1"/>
</dbReference>
<dbReference type="EMBL" id="CP051682">
    <property type="protein sequence ID" value="QJD95744.1"/>
    <property type="molecule type" value="Genomic_DNA"/>
</dbReference>
<sequence length="164" mass="19219">MNKNFLFKVDWTVKRIYLSREFDAPIEKVWKAFTDPELLKQWAVPKDWTIQDQTWDFTVGGVSTYLMIGPEGERHWMYDEFTTIENGTRFSSIGMYCDDQGNPNREGPKSYTENKFFSIEGNRTKIEATHVFDDENTFKWFAEGGFIEGSAMTYNQLDEVLTSE</sequence>
<dbReference type="Pfam" id="PF08327">
    <property type="entry name" value="AHSA1"/>
    <property type="match status" value="1"/>
</dbReference>
<protein>
    <submittedName>
        <fullName evidence="3">SRPBCC domain-containing protein</fullName>
    </submittedName>
</protein>
<name>A0A7L5E299_9SPHI</name>
<accession>A0A7L5E299</accession>
<evidence type="ECO:0000256" key="1">
    <source>
        <dbReference type="ARBA" id="ARBA00006817"/>
    </source>
</evidence>
<proteinExistence type="inferred from homology"/>